<dbReference type="KEGG" id="dwu:DVJ83_00490"/>
<dbReference type="Proteomes" id="UP000253744">
    <property type="component" value="Chromosome"/>
</dbReference>
<evidence type="ECO:0000313" key="2">
    <source>
        <dbReference type="EMBL" id="AXG97896.1"/>
    </source>
</evidence>
<feature type="signal peptide" evidence="1">
    <location>
        <begin position="1"/>
        <end position="25"/>
    </location>
</feature>
<evidence type="ECO:0008006" key="4">
    <source>
        <dbReference type="Google" id="ProtNLM"/>
    </source>
</evidence>
<evidence type="ECO:0000256" key="1">
    <source>
        <dbReference type="SAM" id="SignalP"/>
    </source>
</evidence>
<reference evidence="2 3" key="1">
    <citation type="submission" date="2018-07" db="EMBL/GenBank/DDBJ databases">
        <title>Complete Genome and Methylome Analysis of Deinococcus wulumuqiensis NEB 479.</title>
        <authorList>
            <person name="Fomenkov A."/>
            <person name="Luyten Y."/>
            <person name="Vincze T."/>
            <person name="Anton B.P."/>
            <person name="Clark T."/>
            <person name="Roberts R.J."/>
            <person name="Morgan R.D."/>
        </authorList>
    </citation>
    <scope>NUCLEOTIDE SEQUENCE [LARGE SCALE GENOMIC DNA]</scope>
    <source>
        <strain evidence="2 3">NEB 479</strain>
    </source>
</reference>
<proteinExistence type="predicted"/>
<organism evidence="2 3">
    <name type="scientific">Deinococcus wulumuqiensis</name>
    <dbReference type="NCBI Taxonomy" id="980427"/>
    <lineage>
        <taxon>Bacteria</taxon>
        <taxon>Thermotogati</taxon>
        <taxon>Deinococcota</taxon>
        <taxon>Deinococci</taxon>
        <taxon>Deinococcales</taxon>
        <taxon>Deinococcaceae</taxon>
        <taxon>Deinococcus</taxon>
    </lineage>
</organism>
<keyword evidence="1" id="KW-0732">Signal</keyword>
<accession>A0A345IDX4</accession>
<evidence type="ECO:0000313" key="3">
    <source>
        <dbReference type="Proteomes" id="UP000253744"/>
    </source>
</evidence>
<protein>
    <recommendedName>
        <fullName evidence="4">Lipoprotein</fullName>
    </recommendedName>
</protein>
<sequence length="141" mass="15162">MLPLMRRVRPPVLSLSLLMALPLTACAPANAPLYCFADPAQVWGVSPLPADAQPECPDSDTVRGEVRSGKTRIEQFALPANQAETILKLMQGAGYAVVSRKPDDGIQLEAILRKGGDQVMYFAEHQPGRTFVTLTGTGQGE</sequence>
<gene>
    <name evidence="2" type="ORF">DVJ83_00490</name>
</gene>
<feature type="chain" id="PRO_5016757050" description="Lipoprotein" evidence="1">
    <location>
        <begin position="26"/>
        <end position="141"/>
    </location>
</feature>
<name>A0A345IDX4_9DEIO</name>
<dbReference type="STRING" id="1288484.GCA_000348665_02050"/>
<dbReference type="EMBL" id="CP031158">
    <property type="protein sequence ID" value="AXG97896.1"/>
    <property type="molecule type" value="Genomic_DNA"/>
</dbReference>
<dbReference type="AlphaFoldDB" id="A0A345IDX4"/>